<feature type="compositionally biased region" description="Polar residues" evidence="1">
    <location>
        <begin position="270"/>
        <end position="285"/>
    </location>
</feature>
<comment type="caution">
    <text evidence="2">The sequence shown here is derived from an EMBL/GenBank/DDBJ whole genome shotgun (WGS) entry which is preliminary data.</text>
</comment>
<dbReference type="Proteomes" id="UP000886523">
    <property type="component" value="Unassembled WGS sequence"/>
</dbReference>
<accession>A0A9P6AHU1</accession>
<evidence type="ECO:0000313" key="3">
    <source>
        <dbReference type="Proteomes" id="UP000886523"/>
    </source>
</evidence>
<feature type="region of interest" description="Disordered" evidence="1">
    <location>
        <begin position="266"/>
        <end position="285"/>
    </location>
</feature>
<keyword evidence="3" id="KW-1185">Reference proteome</keyword>
<dbReference type="AlphaFoldDB" id="A0A9P6AHU1"/>
<evidence type="ECO:0000313" key="2">
    <source>
        <dbReference type="EMBL" id="KAF9506089.1"/>
    </source>
</evidence>
<sequence>MRQPRKAKYLWGPRRYLAFLGWCIFGTVGELARALNSAALELDGVLDDDGLYQYVVNGGDFGRMVDLEVIKQRSSVPSETTNTRDAFRDSLLERDECCVFRGVSRGHGIRIIPPERGSGGFRGIIDNRPNDEEDVDDLIDINDIRNDPNRSLDKTDIPCADRPLKPRPGLAYARDVRYTLQWLGEPDKYMFLITPNNLDATFIQSTKKRKPSRLLLHYNYGAAAVKRWGHGLEALDSQLNPARPAGPMGAPRTVRDRGVTIQEHGAAQYANETNSMDVGTQNQPA</sequence>
<dbReference type="OrthoDB" id="3267100at2759"/>
<evidence type="ECO:0000256" key="1">
    <source>
        <dbReference type="SAM" id="MobiDB-lite"/>
    </source>
</evidence>
<protein>
    <submittedName>
        <fullName evidence="2">Uncharacterized protein</fullName>
    </submittedName>
</protein>
<gene>
    <name evidence="2" type="ORF">BS47DRAFT_1399804</name>
</gene>
<name>A0A9P6AHU1_9AGAM</name>
<organism evidence="2 3">
    <name type="scientific">Hydnum rufescens UP504</name>
    <dbReference type="NCBI Taxonomy" id="1448309"/>
    <lineage>
        <taxon>Eukaryota</taxon>
        <taxon>Fungi</taxon>
        <taxon>Dikarya</taxon>
        <taxon>Basidiomycota</taxon>
        <taxon>Agaricomycotina</taxon>
        <taxon>Agaricomycetes</taxon>
        <taxon>Cantharellales</taxon>
        <taxon>Hydnaceae</taxon>
        <taxon>Hydnum</taxon>
    </lineage>
</organism>
<reference evidence="2" key="1">
    <citation type="journal article" date="2020" name="Nat. Commun.">
        <title>Large-scale genome sequencing of mycorrhizal fungi provides insights into the early evolution of symbiotic traits.</title>
        <authorList>
            <person name="Miyauchi S."/>
            <person name="Kiss E."/>
            <person name="Kuo A."/>
            <person name="Drula E."/>
            <person name="Kohler A."/>
            <person name="Sanchez-Garcia M."/>
            <person name="Morin E."/>
            <person name="Andreopoulos B."/>
            <person name="Barry K.W."/>
            <person name="Bonito G."/>
            <person name="Buee M."/>
            <person name="Carver A."/>
            <person name="Chen C."/>
            <person name="Cichocki N."/>
            <person name="Clum A."/>
            <person name="Culley D."/>
            <person name="Crous P.W."/>
            <person name="Fauchery L."/>
            <person name="Girlanda M."/>
            <person name="Hayes R.D."/>
            <person name="Keri Z."/>
            <person name="LaButti K."/>
            <person name="Lipzen A."/>
            <person name="Lombard V."/>
            <person name="Magnuson J."/>
            <person name="Maillard F."/>
            <person name="Murat C."/>
            <person name="Nolan M."/>
            <person name="Ohm R.A."/>
            <person name="Pangilinan J."/>
            <person name="Pereira M.F."/>
            <person name="Perotto S."/>
            <person name="Peter M."/>
            <person name="Pfister S."/>
            <person name="Riley R."/>
            <person name="Sitrit Y."/>
            <person name="Stielow J.B."/>
            <person name="Szollosi G."/>
            <person name="Zifcakova L."/>
            <person name="Stursova M."/>
            <person name="Spatafora J.W."/>
            <person name="Tedersoo L."/>
            <person name="Vaario L.M."/>
            <person name="Yamada A."/>
            <person name="Yan M."/>
            <person name="Wang P."/>
            <person name="Xu J."/>
            <person name="Bruns T."/>
            <person name="Baldrian P."/>
            <person name="Vilgalys R."/>
            <person name="Dunand C."/>
            <person name="Henrissat B."/>
            <person name="Grigoriev I.V."/>
            <person name="Hibbett D."/>
            <person name="Nagy L.G."/>
            <person name="Martin F.M."/>
        </authorList>
    </citation>
    <scope>NUCLEOTIDE SEQUENCE</scope>
    <source>
        <strain evidence="2">UP504</strain>
    </source>
</reference>
<dbReference type="EMBL" id="MU129124">
    <property type="protein sequence ID" value="KAF9506089.1"/>
    <property type="molecule type" value="Genomic_DNA"/>
</dbReference>
<proteinExistence type="predicted"/>